<dbReference type="EMBL" id="VDMD01000002">
    <property type="protein sequence ID" value="TRM68238.1"/>
    <property type="molecule type" value="Genomic_DNA"/>
</dbReference>
<keyword evidence="3" id="KW-1185">Reference proteome</keyword>
<dbReference type="STRING" id="97359.A0A550CTX5"/>
<protein>
    <submittedName>
        <fullName evidence="2">Uncharacterized protein</fullName>
    </submittedName>
</protein>
<evidence type="ECO:0000256" key="1">
    <source>
        <dbReference type="SAM" id="MobiDB-lite"/>
    </source>
</evidence>
<evidence type="ECO:0000313" key="2">
    <source>
        <dbReference type="EMBL" id="TRM68238.1"/>
    </source>
</evidence>
<dbReference type="Proteomes" id="UP000320762">
    <property type="component" value="Unassembled WGS sequence"/>
</dbReference>
<comment type="caution">
    <text evidence="2">The sequence shown here is derived from an EMBL/GenBank/DDBJ whole genome shotgun (WGS) entry which is preliminary data.</text>
</comment>
<name>A0A550CTX5_9AGAR</name>
<sequence length="475" mass="53279">MRLLPRLIKRLSKRPPSCSPELDSFHGKRSDARKSLYRPVSPRFNVELSHHAVSPVLADHSPFSHKSDYIRHKRLPPIPRLNRYKNIKPDHGIDPMREMSKEEREWFASPYLRMLATPLRRCAVTARYMPKDFLVRLLPMRLPESRTTRLRTILVPDGLEHPSFRLKRRGKGGYITCWRSVLAQASSRGAAGKIMHGSAAITPLLFEQTLHLLRVRVLQELDILQRALAEEHPKRREGCTTPIVRRLTRAELAHVRASGTIPYPNAIALVMCPPVNRHPVTHERPEGDMSAMPSAQSDSPMKSTATSIPTAPSATAAPARPPPPHSTLHPVTSIAPMPEGAEPHAPHLIPLYHSLTLFPRPCHRRKLHQLFSAIIAHERAIRPRKDAASLAREAVAHKASHAYLISSNAQTVARGVDVAAVGIALWRLRMLCGGGWNLGGQNASVEGTPKSEREPTATWTDQRELEGSRWCRTKW</sequence>
<dbReference type="OrthoDB" id="3363286at2759"/>
<gene>
    <name evidence="2" type="ORF">BD626DRAFT_395451</name>
</gene>
<organism evidence="2 3">
    <name type="scientific">Schizophyllum amplum</name>
    <dbReference type="NCBI Taxonomy" id="97359"/>
    <lineage>
        <taxon>Eukaryota</taxon>
        <taxon>Fungi</taxon>
        <taxon>Dikarya</taxon>
        <taxon>Basidiomycota</taxon>
        <taxon>Agaricomycotina</taxon>
        <taxon>Agaricomycetes</taxon>
        <taxon>Agaricomycetidae</taxon>
        <taxon>Agaricales</taxon>
        <taxon>Schizophyllaceae</taxon>
        <taxon>Schizophyllum</taxon>
    </lineage>
</organism>
<reference evidence="2 3" key="1">
    <citation type="journal article" date="2019" name="New Phytol.">
        <title>Comparative genomics reveals unique wood-decay strategies and fruiting body development in the Schizophyllaceae.</title>
        <authorList>
            <person name="Almasi E."/>
            <person name="Sahu N."/>
            <person name="Krizsan K."/>
            <person name="Balint B."/>
            <person name="Kovacs G.M."/>
            <person name="Kiss B."/>
            <person name="Cseklye J."/>
            <person name="Drula E."/>
            <person name="Henrissat B."/>
            <person name="Nagy I."/>
            <person name="Chovatia M."/>
            <person name="Adam C."/>
            <person name="LaButti K."/>
            <person name="Lipzen A."/>
            <person name="Riley R."/>
            <person name="Grigoriev I.V."/>
            <person name="Nagy L.G."/>
        </authorList>
    </citation>
    <scope>NUCLEOTIDE SEQUENCE [LARGE SCALE GENOMIC DNA]</scope>
    <source>
        <strain evidence="2 3">NL-1724</strain>
    </source>
</reference>
<proteinExistence type="predicted"/>
<evidence type="ECO:0000313" key="3">
    <source>
        <dbReference type="Proteomes" id="UP000320762"/>
    </source>
</evidence>
<feature type="region of interest" description="Disordered" evidence="1">
    <location>
        <begin position="279"/>
        <end position="329"/>
    </location>
</feature>
<feature type="compositionally biased region" description="Low complexity" evidence="1">
    <location>
        <begin position="303"/>
        <end position="318"/>
    </location>
</feature>
<accession>A0A550CTX5</accession>
<dbReference type="AlphaFoldDB" id="A0A550CTX5"/>
<feature type="compositionally biased region" description="Polar residues" evidence="1">
    <location>
        <begin position="293"/>
        <end position="302"/>
    </location>
</feature>